<proteinExistence type="predicted"/>
<feature type="transmembrane region" description="Helical" evidence="10">
    <location>
        <begin position="85"/>
        <end position="103"/>
    </location>
</feature>
<feature type="region of interest" description="Disordered" evidence="9">
    <location>
        <begin position="1"/>
        <end position="33"/>
    </location>
</feature>
<feature type="domain" description="Histidine kinase" evidence="11">
    <location>
        <begin position="312"/>
        <end position="527"/>
    </location>
</feature>
<dbReference type="InterPro" id="IPR000700">
    <property type="entry name" value="PAS-assoc_C"/>
</dbReference>
<dbReference type="SUPFAM" id="SSF55785">
    <property type="entry name" value="PYP-like sensor domain (PAS domain)"/>
    <property type="match status" value="1"/>
</dbReference>
<keyword evidence="7" id="KW-0067">ATP-binding</keyword>
<dbReference type="GO" id="GO:0000155">
    <property type="term" value="F:phosphorelay sensor kinase activity"/>
    <property type="evidence" value="ECO:0007669"/>
    <property type="project" value="InterPro"/>
</dbReference>
<sequence>MTGPTRDLHRADEAPGRSTSQAARHKAGAENRSPSPFATTALVAVAMSLALGIFALDVLSPLQGAVAVLYTIVVMITTRTASRRIVLATGGICALLAVAGYDIAHSDAPVGSPAVRLGVSLVSILVTSLLSASQIATAAAAERADALYATIFNAAGFPIWESDWSCAYRMLKAGVPADVALVKRAGKVAMLRNANHQAAQLFGFRSRNDLIGSNILHHQTLATQACLAQIFERLLAGESPVEAEVQLLTAVGDLVDVVLRVSLPPDDHGWQRVLVTALDVTERNRAQQRLADSRAELVHMSRVMTLGQIAASIAHEVNQPLTAIITYAKSGRRWMARKEPDYGEVTNCLDQIAANGSRAAEVIARIRDLARKSDPVQAAIDVHAVLADTVMLLQRDLNAAETRLHIALPDTLPPVHADRVQLQQVLMNLIMNAQQAMADTAPEDRNIWIEGQSDSAHIEVNISDCGSGLKGADPETLFNPFFTTKAEGMGMGLTICRSIIEQHGGTLVAGANAHGGVTMQFRLPRRS</sequence>
<name>A0A7L9WS38_9RHOB</name>
<dbReference type="Gene3D" id="1.10.287.130">
    <property type="match status" value="1"/>
</dbReference>
<evidence type="ECO:0000259" key="12">
    <source>
        <dbReference type="PROSITE" id="PS50113"/>
    </source>
</evidence>
<dbReference type="InterPro" id="IPR036097">
    <property type="entry name" value="HisK_dim/P_sf"/>
</dbReference>
<evidence type="ECO:0000256" key="6">
    <source>
        <dbReference type="ARBA" id="ARBA00022777"/>
    </source>
</evidence>
<dbReference type="InterPro" id="IPR035965">
    <property type="entry name" value="PAS-like_dom_sf"/>
</dbReference>
<evidence type="ECO:0000256" key="10">
    <source>
        <dbReference type="SAM" id="Phobius"/>
    </source>
</evidence>
<evidence type="ECO:0000256" key="7">
    <source>
        <dbReference type="ARBA" id="ARBA00022840"/>
    </source>
</evidence>
<dbReference type="InterPro" id="IPR005467">
    <property type="entry name" value="His_kinase_dom"/>
</dbReference>
<keyword evidence="4" id="KW-0808">Transferase</keyword>
<keyword evidence="10" id="KW-0812">Transmembrane</keyword>
<evidence type="ECO:0000256" key="5">
    <source>
        <dbReference type="ARBA" id="ARBA00022741"/>
    </source>
</evidence>
<reference evidence="13 14" key="1">
    <citation type="submission" date="2019-10" db="EMBL/GenBank/DDBJ databases">
        <title>Pseudopuniceibacterium sp. HQ09 islated from Antarctica.</title>
        <authorList>
            <person name="Liao L."/>
            <person name="Su S."/>
            <person name="Chen B."/>
            <person name="Yu Y."/>
        </authorList>
    </citation>
    <scope>NUCLEOTIDE SEQUENCE [LARGE SCALE GENOMIC DNA]</scope>
    <source>
        <strain evidence="13 14">HQ09</strain>
    </source>
</reference>
<keyword evidence="5" id="KW-0547">Nucleotide-binding</keyword>
<evidence type="ECO:0000256" key="2">
    <source>
        <dbReference type="ARBA" id="ARBA00012438"/>
    </source>
</evidence>
<dbReference type="AlphaFoldDB" id="A0A7L9WS38"/>
<dbReference type="Pfam" id="PF02518">
    <property type="entry name" value="HATPase_c"/>
    <property type="match status" value="1"/>
</dbReference>
<dbReference type="PROSITE" id="PS50109">
    <property type="entry name" value="HIS_KIN"/>
    <property type="match status" value="1"/>
</dbReference>
<dbReference type="PRINTS" id="PR00344">
    <property type="entry name" value="BCTRLSENSOR"/>
</dbReference>
<dbReference type="Gene3D" id="3.30.450.20">
    <property type="entry name" value="PAS domain"/>
    <property type="match status" value="1"/>
</dbReference>
<dbReference type="SUPFAM" id="SSF47384">
    <property type="entry name" value="Homodimeric domain of signal transducing histidine kinase"/>
    <property type="match status" value="1"/>
</dbReference>
<dbReference type="Pfam" id="PF00512">
    <property type="entry name" value="HisKA"/>
    <property type="match status" value="1"/>
</dbReference>
<evidence type="ECO:0000256" key="9">
    <source>
        <dbReference type="SAM" id="MobiDB-lite"/>
    </source>
</evidence>
<keyword evidence="3" id="KW-0597">Phosphoprotein</keyword>
<dbReference type="PANTHER" id="PTHR43065">
    <property type="entry name" value="SENSOR HISTIDINE KINASE"/>
    <property type="match status" value="1"/>
</dbReference>
<keyword evidence="10" id="KW-0472">Membrane</keyword>
<protein>
    <recommendedName>
        <fullName evidence="2">histidine kinase</fullName>
        <ecNumber evidence="2">2.7.13.3</ecNumber>
    </recommendedName>
</protein>
<dbReference type="PROSITE" id="PS50113">
    <property type="entry name" value="PAC"/>
    <property type="match status" value="1"/>
</dbReference>
<dbReference type="CDD" id="cd00130">
    <property type="entry name" value="PAS"/>
    <property type="match status" value="1"/>
</dbReference>
<dbReference type="EMBL" id="CP045201">
    <property type="protein sequence ID" value="QOL82692.1"/>
    <property type="molecule type" value="Genomic_DNA"/>
</dbReference>
<dbReference type="Proteomes" id="UP000594118">
    <property type="component" value="Chromosome"/>
</dbReference>
<dbReference type="EC" id="2.7.13.3" evidence="2"/>
<dbReference type="RefSeq" id="WP_193080985.1">
    <property type="nucleotide sequence ID" value="NZ_CP045201.1"/>
</dbReference>
<dbReference type="InterPro" id="IPR003661">
    <property type="entry name" value="HisK_dim/P_dom"/>
</dbReference>
<feature type="domain" description="PAC" evidence="12">
    <location>
        <begin position="241"/>
        <end position="292"/>
    </location>
</feature>
<organism evidence="13 14">
    <name type="scientific">Pseudooceanicola spongiae</name>
    <dbReference type="NCBI Taxonomy" id="2613965"/>
    <lineage>
        <taxon>Bacteria</taxon>
        <taxon>Pseudomonadati</taxon>
        <taxon>Pseudomonadota</taxon>
        <taxon>Alphaproteobacteria</taxon>
        <taxon>Rhodobacterales</taxon>
        <taxon>Paracoccaceae</taxon>
        <taxon>Pseudooceanicola</taxon>
    </lineage>
</organism>
<evidence type="ECO:0000259" key="11">
    <source>
        <dbReference type="PROSITE" id="PS50109"/>
    </source>
</evidence>
<dbReference type="SMART" id="SM00387">
    <property type="entry name" value="HATPase_c"/>
    <property type="match status" value="1"/>
</dbReference>
<dbReference type="Gene3D" id="3.30.565.10">
    <property type="entry name" value="Histidine kinase-like ATPase, C-terminal domain"/>
    <property type="match status" value="1"/>
</dbReference>
<gene>
    <name evidence="13" type="ORF">F3W81_18820</name>
</gene>
<evidence type="ECO:0000256" key="1">
    <source>
        <dbReference type="ARBA" id="ARBA00000085"/>
    </source>
</evidence>
<dbReference type="KEGG" id="pshq:F3W81_18820"/>
<keyword evidence="14" id="KW-1185">Reference proteome</keyword>
<keyword evidence="6" id="KW-0418">Kinase</keyword>
<dbReference type="InterPro" id="IPR003594">
    <property type="entry name" value="HATPase_dom"/>
</dbReference>
<dbReference type="InterPro" id="IPR004358">
    <property type="entry name" value="Sig_transdc_His_kin-like_C"/>
</dbReference>
<dbReference type="SMART" id="SM00388">
    <property type="entry name" value="HisKA"/>
    <property type="match status" value="1"/>
</dbReference>
<evidence type="ECO:0000256" key="8">
    <source>
        <dbReference type="ARBA" id="ARBA00023012"/>
    </source>
</evidence>
<feature type="transmembrane region" description="Helical" evidence="10">
    <location>
        <begin position="62"/>
        <end position="78"/>
    </location>
</feature>
<evidence type="ECO:0000313" key="13">
    <source>
        <dbReference type="EMBL" id="QOL82692.1"/>
    </source>
</evidence>
<keyword evidence="8" id="KW-0902">Two-component regulatory system</keyword>
<dbReference type="InterPro" id="IPR000014">
    <property type="entry name" value="PAS"/>
</dbReference>
<dbReference type="SUPFAM" id="SSF55874">
    <property type="entry name" value="ATPase domain of HSP90 chaperone/DNA topoisomerase II/histidine kinase"/>
    <property type="match status" value="1"/>
</dbReference>
<accession>A0A7L9WS38</accession>
<feature type="compositionally biased region" description="Basic and acidic residues" evidence="9">
    <location>
        <begin position="1"/>
        <end position="15"/>
    </location>
</feature>
<feature type="transmembrane region" description="Helical" evidence="10">
    <location>
        <begin position="36"/>
        <end position="56"/>
    </location>
</feature>
<dbReference type="NCBIfam" id="TIGR00229">
    <property type="entry name" value="sensory_box"/>
    <property type="match status" value="1"/>
</dbReference>
<dbReference type="InterPro" id="IPR036890">
    <property type="entry name" value="HATPase_C_sf"/>
</dbReference>
<evidence type="ECO:0000313" key="14">
    <source>
        <dbReference type="Proteomes" id="UP000594118"/>
    </source>
</evidence>
<comment type="catalytic activity">
    <reaction evidence="1">
        <text>ATP + protein L-histidine = ADP + protein N-phospho-L-histidine.</text>
        <dbReference type="EC" id="2.7.13.3"/>
    </reaction>
</comment>
<dbReference type="CDD" id="cd00082">
    <property type="entry name" value="HisKA"/>
    <property type="match status" value="1"/>
</dbReference>
<evidence type="ECO:0000256" key="3">
    <source>
        <dbReference type="ARBA" id="ARBA00022553"/>
    </source>
</evidence>
<dbReference type="PANTHER" id="PTHR43065:SF10">
    <property type="entry name" value="PEROXIDE STRESS-ACTIVATED HISTIDINE KINASE MAK3"/>
    <property type="match status" value="1"/>
</dbReference>
<dbReference type="GO" id="GO:0005524">
    <property type="term" value="F:ATP binding"/>
    <property type="evidence" value="ECO:0007669"/>
    <property type="project" value="UniProtKB-KW"/>
</dbReference>
<evidence type="ECO:0000256" key="4">
    <source>
        <dbReference type="ARBA" id="ARBA00022679"/>
    </source>
</evidence>
<keyword evidence="10" id="KW-1133">Transmembrane helix</keyword>